<dbReference type="InterPro" id="IPR036249">
    <property type="entry name" value="Thioredoxin-like_sf"/>
</dbReference>
<dbReference type="GO" id="GO:0015036">
    <property type="term" value="F:disulfide oxidoreductase activity"/>
    <property type="evidence" value="ECO:0007669"/>
    <property type="project" value="InterPro"/>
</dbReference>
<dbReference type="PIRSF" id="PIRSF005894">
    <property type="entry name" value="Monothiol_GRX"/>
    <property type="match status" value="1"/>
</dbReference>
<evidence type="ECO:0000256" key="5">
    <source>
        <dbReference type="PIRSR" id="PIRSR005894-2"/>
    </source>
</evidence>
<dbReference type="GO" id="GO:0051537">
    <property type="term" value="F:2 iron, 2 sulfur cluster binding"/>
    <property type="evidence" value="ECO:0007669"/>
    <property type="project" value="UniProtKB-KW"/>
</dbReference>
<name>A0A1Z1MJZ5_SPYFI</name>
<dbReference type="PANTHER" id="PTHR10293:SF72">
    <property type="entry name" value="MONOTHIOL GLUTAREDOXIN-S14, CHLOROPLASTIC"/>
    <property type="match status" value="1"/>
</dbReference>
<dbReference type="NCBIfam" id="TIGR00365">
    <property type="entry name" value="Grx4 family monothiol glutaredoxin"/>
    <property type="match status" value="1"/>
</dbReference>
<keyword evidence="5" id="KW-0408">Iron</keyword>
<accession>A0A1Z1MJZ5</accession>
<feature type="domain" description="Glutaredoxin" evidence="6">
    <location>
        <begin position="18"/>
        <end position="82"/>
    </location>
</feature>
<keyword evidence="7" id="KW-0150">Chloroplast</keyword>
<evidence type="ECO:0000256" key="3">
    <source>
        <dbReference type="ARBA" id="ARBA00023284"/>
    </source>
</evidence>
<dbReference type="GO" id="GO:0046872">
    <property type="term" value="F:metal ion binding"/>
    <property type="evidence" value="ECO:0007669"/>
    <property type="project" value="UniProtKB-KW"/>
</dbReference>
<evidence type="ECO:0000256" key="4">
    <source>
        <dbReference type="PIRNR" id="PIRNR005894"/>
    </source>
</evidence>
<dbReference type="InterPro" id="IPR004480">
    <property type="entry name" value="Monothiol_GRX-rel"/>
</dbReference>
<dbReference type="InterPro" id="IPR002109">
    <property type="entry name" value="Glutaredoxin"/>
</dbReference>
<keyword evidence="3" id="KW-0676">Redox-active center</keyword>
<protein>
    <recommendedName>
        <fullName evidence="4">Glutaredoxin</fullName>
    </recommendedName>
</protein>
<dbReference type="Pfam" id="PF00462">
    <property type="entry name" value="Glutaredoxin"/>
    <property type="match status" value="1"/>
</dbReference>
<keyword evidence="2 5" id="KW-0001">2Fe-2S</keyword>
<evidence type="ECO:0000256" key="1">
    <source>
        <dbReference type="ARBA" id="ARBA00009630"/>
    </source>
</evidence>
<dbReference type="PROSITE" id="PS51354">
    <property type="entry name" value="GLUTAREDOXIN_2"/>
    <property type="match status" value="1"/>
</dbReference>
<evidence type="ECO:0000256" key="2">
    <source>
        <dbReference type="ARBA" id="ARBA00022714"/>
    </source>
</evidence>
<dbReference type="PANTHER" id="PTHR10293">
    <property type="entry name" value="GLUTAREDOXIN FAMILY MEMBER"/>
    <property type="match status" value="1"/>
</dbReference>
<dbReference type="AlphaFoldDB" id="A0A1Z1MJZ5"/>
<reference evidence="7" key="1">
    <citation type="journal article" date="2017" name="J. Phycol.">
        <title>Analysis of chloroplast genomes and a supermatrix inform reclassification of the Rhodomelaceae (Rhodophyta).</title>
        <authorList>
            <person name="Diaz-Tapia P."/>
            <person name="Maggs C.A."/>
            <person name="West J.A."/>
            <person name="Verbruggen H."/>
        </authorList>
    </citation>
    <scope>NUCLEOTIDE SEQUENCE</scope>
    <source>
        <strain evidence="7">PD1020</strain>
    </source>
</reference>
<gene>
    <name evidence="7" type="primary">orf107</name>
</gene>
<geneLocation type="chloroplast" evidence="7"/>
<feature type="binding site" evidence="5">
    <location>
        <position position="31"/>
    </location>
    <ligand>
        <name>[2Fe-2S] cluster</name>
        <dbReference type="ChEBI" id="CHEBI:190135"/>
        <note>ligand shared between dimeric partners</note>
    </ligand>
</feature>
<dbReference type="RefSeq" id="YP_009396959.1">
    <property type="nucleotide sequence ID" value="NC_035285.1"/>
</dbReference>
<dbReference type="Gene3D" id="3.40.30.10">
    <property type="entry name" value="Glutaredoxin"/>
    <property type="match status" value="1"/>
</dbReference>
<dbReference type="EMBL" id="MF101441">
    <property type="protein sequence ID" value="ARW66145.1"/>
    <property type="molecule type" value="Genomic_DNA"/>
</dbReference>
<evidence type="ECO:0000259" key="6">
    <source>
        <dbReference type="Pfam" id="PF00462"/>
    </source>
</evidence>
<dbReference type="SUPFAM" id="SSF52833">
    <property type="entry name" value="Thioredoxin-like"/>
    <property type="match status" value="1"/>
</dbReference>
<organism evidence="7">
    <name type="scientific">Spyridia filamentosa</name>
    <name type="common">Red alga</name>
    <name type="synonym">Fucus filamentosus</name>
    <dbReference type="NCBI Taxonomy" id="196632"/>
    <lineage>
        <taxon>Eukaryota</taxon>
        <taxon>Rhodophyta</taxon>
        <taxon>Florideophyceae</taxon>
        <taxon>Rhodymeniophycidae</taxon>
        <taxon>Ceramiales</taxon>
        <taxon>Spyridiaceae</taxon>
        <taxon>Spyridia</taxon>
    </lineage>
</organism>
<dbReference type="InterPro" id="IPR014434">
    <property type="entry name" value="Monothiol_GRX"/>
</dbReference>
<sequence>MNRIRKESIEKIIKENKILIFIKGSKERPKCGFSAAAINILNKFNVEYKVINVLNNKNIYQDIKIYSQWPTIPQIYINHEFIGGVDLLKKLYINNQLHEMLEKTLSN</sequence>
<keyword evidence="5" id="KW-0411">Iron-sulfur</keyword>
<proteinExistence type="inferred from homology"/>
<dbReference type="GeneID" id="33359243"/>
<keyword evidence="7" id="KW-0934">Plastid</keyword>
<comment type="similarity">
    <text evidence="1 4">Belongs to the glutaredoxin family. Monothiol subfamily.</text>
</comment>
<keyword evidence="5" id="KW-0479">Metal-binding</keyword>
<evidence type="ECO:0000313" key="7">
    <source>
        <dbReference type="EMBL" id="ARW66145.1"/>
    </source>
</evidence>